<dbReference type="RefSeq" id="WP_077409528.1">
    <property type="nucleotide sequence ID" value="NZ_JBHRTS010000001.1"/>
</dbReference>
<gene>
    <name evidence="1" type="ORF">ACFODZ_01270</name>
</gene>
<accession>A0ABV7J482</accession>
<dbReference type="Proteomes" id="UP001595533">
    <property type="component" value="Unassembled WGS sequence"/>
</dbReference>
<dbReference type="PANTHER" id="PTHR21174">
    <property type="match status" value="1"/>
</dbReference>
<dbReference type="EMBL" id="JBHRTS010000001">
    <property type="protein sequence ID" value="MFC3192859.1"/>
    <property type="molecule type" value="Genomic_DNA"/>
</dbReference>
<proteinExistence type="predicted"/>
<reference evidence="2" key="1">
    <citation type="journal article" date="2019" name="Int. J. Syst. Evol. Microbiol.">
        <title>The Global Catalogue of Microorganisms (GCM) 10K type strain sequencing project: providing services to taxonomists for standard genome sequencing and annotation.</title>
        <authorList>
            <consortium name="The Broad Institute Genomics Platform"/>
            <consortium name="The Broad Institute Genome Sequencing Center for Infectious Disease"/>
            <person name="Wu L."/>
            <person name="Ma J."/>
        </authorList>
    </citation>
    <scope>NUCLEOTIDE SEQUENCE [LARGE SCALE GENOMIC DNA]</scope>
    <source>
        <strain evidence="2">KCTC 42953</strain>
    </source>
</reference>
<name>A0ABV7J482_9GAMM</name>
<keyword evidence="1" id="KW-0675">Receptor</keyword>
<dbReference type="PANTHER" id="PTHR21174:SF0">
    <property type="entry name" value="HD PHOSPHOHYDROLASE FAMILY PROTEIN-RELATED"/>
    <property type="match status" value="1"/>
</dbReference>
<protein>
    <submittedName>
        <fullName evidence="1">N-methyl-D-aspartate receptor NMDAR2C subunit</fullName>
    </submittedName>
</protein>
<sequence length="203" mass="23638">MNEKRWLRLMKLLGFAPSLDCFGALNAAYAEKHRQYHTGAHIDAMLRHLDDVVHLADRPVELEVAIWFHDAIYKPFSSHNEADSANWAAAFLAGHDFLPAGVERVKDLIMATVHEGEVASGDQALLVDIDLSILGAREEVYDQYEQHIRKEYHWVPGFIYRKKRRQLLHAFLQKRTLYHLDVFQQRFEKKARHNLQRTIVLLS</sequence>
<keyword evidence="2" id="KW-1185">Reference proteome</keyword>
<comment type="caution">
    <text evidence="1">The sequence shown here is derived from an EMBL/GenBank/DDBJ whole genome shotgun (WGS) entry which is preliminary data.</text>
</comment>
<dbReference type="InterPro" id="IPR009218">
    <property type="entry name" value="HD_phosphohydro"/>
</dbReference>
<evidence type="ECO:0000313" key="1">
    <source>
        <dbReference type="EMBL" id="MFC3192859.1"/>
    </source>
</evidence>
<evidence type="ECO:0000313" key="2">
    <source>
        <dbReference type="Proteomes" id="UP001595533"/>
    </source>
</evidence>
<dbReference type="SUPFAM" id="SSF109604">
    <property type="entry name" value="HD-domain/PDEase-like"/>
    <property type="match status" value="1"/>
</dbReference>
<dbReference type="PIRSF" id="PIRSF035170">
    <property type="entry name" value="HD_phosphohydro"/>
    <property type="match status" value="1"/>
</dbReference>
<organism evidence="1 2">
    <name type="scientific">Marinicella sediminis</name>
    <dbReference type="NCBI Taxonomy" id="1792834"/>
    <lineage>
        <taxon>Bacteria</taxon>
        <taxon>Pseudomonadati</taxon>
        <taxon>Pseudomonadota</taxon>
        <taxon>Gammaproteobacteria</taxon>
        <taxon>Lysobacterales</taxon>
        <taxon>Marinicellaceae</taxon>
        <taxon>Marinicella</taxon>
    </lineage>
</organism>